<proteinExistence type="predicted"/>
<evidence type="ECO:0000259" key="6">
    <source>
        <dbReference type="Pfam" id="PF13664"/>
    </source>
</evidence>
<keyword evidence="3 5" id="KW-1133">Transmembrane helix</keyword>
<sequence length="395" mass="45007">MILNENIPSPEVKELKTRKSSVIPSIFINDLRTDMKSISGLKDSSYEEQQEYHQLWQLQQQQQQQQEAQLRKLNLISEVENNSESKVDPITSRGLFTITSRLQIPHSSEFSDFKKMKRSFSFGGFGVFSKSEPSLSAFTREEIELMIDPVSKKEPSKTSKKQIKEYASKYKNYQDDGLKKTPWYRDPLEYTQPAHLITCIAFVYLAFRLFPDSRRGSTGASTLTRLLYVSSISTVFGAQFWMTFVSGLALFFSVPRHMFAKVQSVLFPLYFLINATLLLIAIVTYTQHNPTHLWNNHQLMQGGILVSAFVINLGIRLYLAPMLVKLITIKIAIESEAGLGNEVGSNSPGLLSKCPHYMRLYKAFRKMHIIIAIGNMISMAGTCFHLYYLATMICS</sequence>
<organism evidence="7 8">
    <name type="scientific">Armadillidium nasatum</name>
    <dbReference type="NCBI Taxonomy" id="96803"/>
    <lineage>
        <taxon>Eukaryota</taxon>
        <taxon>Metazoa</taxon>
        <taxon>Ecdysozoa</taxon>
        <taxon>Arthropoda</taxon>
        <taxon>Crustacea</taxon>
        <taxon>Multicrustacea</taxon>
        <taxon>Malacostraca</taxon>
        <taxon>Eumalacostraca</taxon>
        <taxon>Peracarida</taxon>
        <taxon>Isopoda</taxon>
        <taxon>Oniscidea</taxon>
        <taxon>Crinocheta</taxon>
        <taxon>Armadillidiidae</taxon>
        <taxon>Armadillidium</taxon>
    </lineage>
</organism>
<dbReference type="GO" id="GO:0016020">
    <property type="term" value="C:membrane"/>
    <property type="evidence" value="ECO:0007669"/>
    <property type="project" value="UniProtKB-SubCell"/>
</dbReference>
<keyword evidence="4 5" id="KW-0472">Membrane</keyword>
<dbReference type="EMBL" id="SEYY01025025">
    <property type="protein sequence ID" value="KAB7493723.1"/>
    <property type="molecule type" value="Genomic_DNA"/>
</dbReference>
<dbReference type="InterPro" id="IPR025423">
    <property type="entry name" value="TMEM205-like"/>
</dbReference>
<feature type="transmembrane region" description="Helical" evidence="5">
    <location>
        <begin position="227"/>
        <end position="253"/>
    </location>
</feature>
<evidence type="ECO:0000256" key="3">
    <source>
        <dbReference type="ARBA" id="ARBA00022989"/>
    </source>
</evidence>
<keyword evidence="2 5" id="KW-0812">Transmembrane</keyword>
<keyword evidence="8" id="KW-1185">Reference proteome</keyword>
<feature type="transmembrane region" description="Helical" evidence="5">
    <location>
        <begin position="299"/>
        <end position="319"/>
    </location>
</feature>
<gene>
    <name evidence="7" type="ORF">Anas_03807</name>
</gene>
<evidence type="ECO:0000256" key="1">
    <source>
        <dbReference type="ARBA" id="ARBA00004370"/>
    </source>
</evidence>
<reference evidence="7 8" key="1">
    <citation type="journal article" date="2019" name="PLoS Biol.">
        <title>Sex chromosomes control vertical transmission of feminizing Wolbachia symbionts in an isopod.</title>
        <authorList>
            <person name="Becking T."/>
            <person name="Chebbi M.A."/>
            <person name="Giraud I."/>
            <person name="Moumen B."/>
            <person name="Laverre T."/>
            <person name="Caubet Y."/>
            <person name="Peccoud J."/>
            <person name="Gilbert C."/>
            <person name="Cordaux R."/>
        </authorList>
    </citation>
    <scope>NUCLEOTIDE SEQUENCE [LARGE SCALE GENOMIC DNA]</scope>
    <source>
        <strain evidence="7">ANa2</strain>
        <tissue evidence="7">Whole body excluding digestive tract and cuticle</tissue>
    </source>
</reference>
<dbReference type="Proteomes" id="UP000326759">
    <property type="component" value="Unassembled WGS sequence"/>
</dbReference>
<dbReference type="InterPro" id="IPR053009">
    <property type="entry name" value="Xanthocillin_Biosynth-Assoc"/>
</dbReference>
<dbReference type="PANTHER" id="PTHR23241">
    <property type="entry name" value="LATE EMBRYOGENESIS ABUNDANT PLANTS LEA-RELATED"/>
    <property type="match status" value="1"/>
</dbReference>
<name>A0A5N5SHJ1_9CRUS</name>
<feature type="transmembrane region" description="Helical" evidence="5">
    <location>
        <begin position="265"/>
        <end position="287"/>
    </location>
</feature>
<dbReference type="OrthoDB" id="1641132at2759"/>
<comment type="subcellular location">
    <subcellularLocation>
        <location evidence="1">Membrane</location>
    </subcellularLocation>
</comment>
<evidence type="ECO:0000313" key="8">
    <source>
        <dbReference type="Proteomes" id="UP000326759"/>
    </source>
</evidence>
<feature type="transmembrane region" description="Helical" evidence="5">
    <location>
        <begin position="369"/>
        <end position="390"/>
    </location>
</feature>
<dbReference type="PANTHER" id="PTHR23241:SF102">
    <property type="entry name" value="LD23009P"/>
    <property type="match status" value="1"/>
</dbReference>
<accession>A0A5N5SHJ1</accession>
<dbReference type="Pfam" id="PF13664">
    <property type="entry name" value="DUF4149"/>
    <property type="match status" value="1"/>
</dbReference>
<evidence type="ECO:0000256" key="5">
    <source>
        <dbReference type="SAM" id="Phobius"/>
    </source>
</evidence>
<evidence type="ECO:0000256" key="2">
    <source>
        <dbReference type="ARBA" id="ARBA00022692"/>
    </source>
</evidence>
<evidence type="ECO:0000313" key="7">
    <source>
        <dbReference type="EMBL" id="KAB7493723.1"/>
    </source>
</evidence>
<feature type="domain" description="TMEM205-like" evidence="6">
    <location>
        <begin position="231"/>
        <end position="326"/>
    </location>
</feature>
<dbReference type="AlphaFoldDB" id="A0A5N5SHJ1"/>
<evidence type="ECO:0000256" key="4">
    <source>
        <dbReference type="ARBA" id="ARBA00023136"/>
    </source>
</evidence>
<protein>
    <submittedName>
        <fullName evidence="7">Transmembrane protein</fullName>
    </submittedName>
</protein>
<comment type="caution">
    <text evidence="7">The sequence shown here is derived from an EMBL/GenBank/DDBJ whole genome shotgun (WGS) entry which is preliminary data.</text>
</comment>